<keyword evidence="3" id="KW-0732">Signal</keyword>
<dbReference type="PANTHER" id="PTHR46093">
    <property type="entry name" value="ACYL-COA-BINDING DOMAIN-CONTAINING PROTEIN 5"/>
    <property type="match status" value="1"/>
</dbReference>
<evidence type="ECO:0000313" key="4">
    <source>
        <dbReference type="EMBL" id="CAE0411471.1"/>
    </source>
</evidence>
<dbReference type="InterPro" id="IPR015915">
    <property type="entry name" value="Kelch-typ_b-propeller"/>
</dbReference>
<keyword evidence="1" id="KW-0880">Kelch repeat</keyword>
<dbReference type="Pfam" id="PF24681">
    <property type="entry name" value="Kelch_KLHDC2_KLHL20_DRC7"/>
    <property type="match status" value="1"/>
</dbReference>
<organism evidence="4">
    <name type="scientific">Amphora coffeiformis</name>
    <dbReference type="NCBI Taxonomy" id="265554"/>
    <lineage>
        <taxon>Eukaryota</taxon>
        <taxon>Sar</taxon>
        <taxon>Stramenopiles</taxon>
        <taxon>Ochrophyta</taxon>
        <taxon>Bacillariophyta</taxon>
        <taxon>Bacillariophyceae</taxon>
        <taxon>Bacillariophycidae</taxon>
        <taxon>Thalassiophysales</taxon>
        <taxon>Catenulaceae</taxon>
        <taxon>Amphora</taxon>
    </lineage>
</organism>
<dbReference type="PANTHER" id="PTHR46093:SF3">
    <property type="entry name" value="ACYL-COA-BINDING DOMAIN-CONTAINING PROTEIN 4"/>
    <property type="match status" value="1"/>
</dbReference>
<feature type="signal peptide" evidence="3">
    <location>
        <begin position="1"/>
        <end position="31"/>
    </location>
</feature>
<evidence type="ECO:0000256" key="1">
    <source>
        <dbReference type="ARBA" id="ARBA00022441"/>
    </source>
</evidence>
<evidence type="ECO:0000256" key="3">
    <source>
        <dbReference type="SAM" id="SignalP"/>
    </source>
</evidence>
<dbReference type="Gene3D" id="2.120.10.80">
    <property type="entry name" value="Kelch-type beta propeller"/>
    <property type="match status" value="2"/>
</dbReference>
<dbReference type="EMBL" id="HBIM01010538">
    <property type="protein sequence ID" value="CAE0411471.1"/>
    <property type="molecule type" value="Transcribed_RNA"/>
</dbReference>
<evidence type="ECO:0000256" key="2">
    <source>
        <dbReference type="ARBA" id="ARBA00022737"/>
    </source>
</evidence>
<sequence length="416" mass="45050">MKSSFSCCGPFVIMVTLLGLSVCISSTVVDALSTNKLSYKAEWIHLDLEPHQRISPRRSGAVPIPTDPKGSRRYPLVFGGYAEVDNTSIDSDNDSSSKQPFHRYVVNDLWEWKNNAWNKVETANDDSSSDMPAPRLVGAAAVVNEAAYLFGGWNSDDPNNMFLDSIHKLKLDVSQEVALRWEELATRIPDGPVSRHVAVALKSTNKKKNGKILVHTHRCQDYVWLFDATTETFTKQPTTGPCPSARGLHAACSAPARGGGVIVFGGASQDGTMSNQVFRLDIETWEWQELFAGGDSTSASAAGKTCPTPRAGPCLCTVNGGDGVIMYGGAEAVDGGLKPHGDVWLFDLENLEWTCLLPSTAVGAPPPRNAAVLFGLPQGPGKEDEQGSISDFLMAAGWAPFRETWDDTYILRVSKN</sequence>
<gene>
    <name evidence="4" type="ORF">ACOF00016_LOCUS8803</name>
</gene>
<keyword evidence="2" id="KW-0677">Repeat</keyword>
<dbReference type="SUPFAM" id="SSF117281">
    <property type="entry name" value="Kelch motif"/>
    <property type="match status" value="1"/>
</dbReference>
<proteinExistence type="predicted"/>
<name>A0A7S3P419_9STRA</name>
<feature type="chain" id="PRO_5031443403" evidence="3">
    <location>
        <begin position="32"/>
        <end position="416"/>
    </location>
</feature>
<dbReference type="AlphaFoldDB" id="A0A7S3P419"/>
<reference evidence="4" key="1">
    <citation type="submission" date="2021-01" db="EMBL/GenBank/DDBJ databases">
        <authorList>
            <person name="Corre E."/>
            <person name="Pelletier E."/>
            <person name="Niang G."/>
            <person name="Scheremetjew M."/>
            <person name="Finn R."/>
            <person name="Kale V."/>
            <person name="Holt S."/>
            <person name="Cochrane G."/>
            <person name="Meng A."/>
            <person name="Brown T."/>
            <person name="Cohen L."/>
        </authorList>
    </citation>
    <scope>NUCLEOTIDE SEQUENCE</scope>
    <source>
        <strain evidence="4">CCMP127</strain>
    </source>
</reference>
<protein>
    <submittedName>
        <fullName evidence="4">Uncharacterized protein</fullName>
    </submittedName>
</protein>
<accession>A0A7S3P419</accession>